<reference evidence="1 2" key="1">
    <citation type="submission" date="2013-03" db="EMBL/GenBank/DDBJ databases">
        <title>Genome sequence of Anaplasma phagocytophilum strain CRT38.</title>
        <authorList>
            <person name="Felsheim R.F."/>
            <person name="Kurtti T.J."/>
            <person name="Munderloh U.G."/>
        </authorList>
    </citation>
    <scope>NUCLEOTIDE SEQUENCE [LARGE SCALE GENOMIC DNA]</scope>
    <source>
        <strain evidence="1 2">CRT38</strain>
    </source>
</reference>
<name>S6G8D8_ANAPH</name>
<dbReference type="RefSeq" id="WP_021799861.1">
    <property type="nucleotide sequence ID" value="NZ_APHI01000002.1"/>
</dbReference>
<dbReference type="AlphaFoldDB" id="S6G8D8"/>
<sequence>MSCTDLEIKVLGCGIAHYIRSVYGTVRSSAGVVMLNLNAKGKGVNTSCAAVLSCDWQVLLLASDWDA</sequence>
<organism evidence="1 2">
    <name type="scientific">Anaplasma phagocytophilum str. CRT38</name>
    <dbReference type="NCBI Taxonomy" id="1269275"/>
    <lineage>
        <taxon>Bacteria</taxon>
        <taxon>Pseudomonadati</taxon>
        <taxon>Pseudomonadota</taxon>
        <taxon>Alphaproteobacteria</taxon>
        <taxon>Rickettsiales</taxon>
        <taxon>Anaplasmataceae</taxon>
        <taxon>Anaplasma</taxon>
        <taxon>phagocytophilum group</taxon>
    </lineage>
</organism>
<dbReference type="EMBL" id="APHI01000002">
    <property type="protein sequence ID" value="EOA62543.1"/>
    <property type="molecule type" value="Genomic_DNA"/>
</dbReference>
<evidence type="ECO:0000313" key="1">
    <source>
        <dbReference type="EMBL" id="EOA62543.1"/>
    </source>
</evidence>
<dbReference type="PATRIC" id="fig|1269275.4.peg.1171"/>
<evidence type="ECO:0000313" key="2">
    <source>
        <dbReference type="Proteomes" id="UP000053165"/>
    </source>
</evidence>
<proteinExistence type="predicted"/>
<protein>
    <submittedName>
        <fullName evidence="1">Uncharacterized protein</fullName>
    </submittedName>
</protein>
<dbReference type="Proteomes" id="UP000053165">
    <property type="component" value="Unassembled WGS sequence"/>
</dbReference>
<comment type="caution">
    <text evidence="1">The sequence shown here is derived from an EMBL/GenBank/DDBJ whole genome shotgun (WGS) entry which is preliminary data.</text>
</comment>
<gene>
    <name evidence="1" type="ORF">CRT38_04747</name>
</gene>
<accession>S6G8D8</accession>